<evidence type="ECO:0000256" key="1">
    <source>
        <dbReference type="SAM" id="MobiDB-lite"/>
    </source>
</evidence>
<feature type="region of interest" description="Disordered" evidence="1">
    <location>
        <begin position="104"/>
        <end position="125"/>
    </location>
</feature>
<proteinExistence type="predicted"/>
<organism evidence="2 3">
    <name type="scientific">Tetracentron sinense</name>
    <name type="common">Spur-leaf</name>
    <dbReference type="NCBI Taxonomy" id="13715"/>
    <lineage>
        <taxon>Eukaryota</taxon>
        <taxon>Viridiplantae</taxon>
        <taxon>Streptophyta</taxon>
        <taxon>Embryophyta</taxon>
        <taxon>Tracheophyta</taxon>
        <taxon>Spermatophyta</taxon>
        <taxon>Magnoliopsida</taxon>
        <taxon>Trochodendrales</taxon>
        <taxon>Trochodendraceae</taxon>
        <taxon>Tetracentron</taxon>
    </lineage>
</organism>
<reference evidence="2 3" key="1">
    <citation type="submission" date="2020-04" db="EMBL/GenBank/DDBJ databases">
        <title>Plant Genome Project.</title>
        <authorList>
            <person name="Zhang R.-G."/>
        </authorList>
    </citation>
    <scope>NUCLEOTIDE SEQUENCE [LARGE SCALE GENOMIC DNA]</scope>
    <source>
        <strain evidence="2">YNK0</strain>
        <tissue evidence="2">Leaf</tissue>
    </source>
</reference>
<dbReference type="Proteomes" id="UP000655225">
    <property type="component" value="Unassembled WGS sequence"/>
</dbReference>
<dbReference type="InterPro" id="IPR050519">
    <property type="entry name" value="Glycosyltransf_28_UgtP"/>
</dbReference>
<protein>
    <submittedName>
        <fullName evidence="2">Uncharacterized protein</fullName>
    </submittedName>
</protein>
<dbReference type="AlphaFoldDB" id="A0A834Z2Y9"/>
<dbReference type="PANTHER" id="PTHR43025:SF3">
    <property type="entry name" value="MONOGALACTOSYLDIACYLGLYCEROL SYNTHASE 1, CHLOROPLASTIC"/>
    <property type="match status" value="1"/>
</dbReference>
<sequence length="294" mass="32005">MTCSAGTAGAVRPNHMIFVTTLKLSEVGNVPCVVENGLGKFSKSPKEIANIVAQWLGPKSDELKAMSENALKLARPDAVFKIVLDLHELVSVLVKETTRHFSSHQIYQNGRRSDGGDDKGSGSIDNLSKWRKMDIGGEKLHIDPCIRSYCQTVPVEVGANDLIGRNCCKLSSSIRRLWVFETYTSNPKAMDSIHGELSLSKGRKMDIGGEKLHIDPCIKAYCKTGLVEEVGVNGLSRNCWCCQTGVPVLPVMEIISAIAGVAKSVPSVTQPDPNVWLIAVLLPLSLLNRDLVRV</sequence>
<evidence type="ECO:0000313" key="2">
    <source>
        <dbReference type="EMBL" id="KAF8399515.1"/>
    </source>
</evidence>
<evidence type="ECO:0000313" key="3">
    <source>
        <dbReference type="Proteomes" id="UP000655225"/>
    </source>
</evidence>
<gene>
    <name evidence="2" type="ORF">HHK36_015381</name>
</gene>
<dbReference type="PANTHER" id="PTHR43025">
    <property type="entry name" value="MONOGALACTOSYLDIACYLGLYCEROL SYNTHASE"/>
    <property type="match status" value="1"/>
</dbReference>
<accession>A0A834Z2Y9</accession>
<comment type="caution">
    <text evidence="2">The sequence shown here is derived from an EMBL/GenBank/DDBJ whole genome shotgun (WGS) entry which is preliminary data.</text>
</comment>
<dbReference type="OrthoDB" id="1719898at2759"/>
<name>A0A834Z2Y9_TETSI</name>
<feature type="compositionally biased region" description="Basic and acidic residues" evidence="1">
    <location>
        <begin position="111"/>
        <end position="120"/>
    </location>
</feature>
<dbReference type="EMBL" id="JABCRI010000010">
    <property type="protein sequence ID" value="KAF8399515.1"/>
    <property type="molecule type" value="Genomic_DNA"/>
</dbReference>
<keyword evidence="3" id="KW-1185">Reference proteome</keyword>